<dbReference type="PANTHER" id="PTHR37694:SF1">
    <property type="entry name" value="SLR8022 PROTEIN"/>
    <property type="match status" value="1"/>
</dbReference>
<dbReference type="SUPFAM" id="SSF51182">
    <property type="entry name" value="RmlC-like cupins"/>
    <property type="match status" value="1"/>
</dbReference>
<dbReference type="Gene3D" id="2.60.120.10">
    <property type="entry name" value="Jelly Rolls"/>
    <property type="match status" value="1"/>
</dbReference>
<keyword evidence="3" id="KW-1185">Reference proteome</keyword>
<sequence length="216" mass="24010">MVTGSKFRFSEEYKIKSELTISTKLGLSDAPFTYFRLGRGTDISKESYDCPVLYIGTDGFGVFNLNENDTEHMSENALLYVAPKTLCGMSAGTESGLSYIEILLEKEINMNSVLKAGEVTKLKNLLDYEKGSITNLDLIGQDNLKFMIMAFDEGCYLSEHRAPGEAIVFALEGKGVINYEGTDYEVNEGDNFKFEKNALHSVKAVGRFKMALLLVK</sequence>
<reference evidence="2 3" key="1">
    <citation type="submission" date="2021-01" db="EMBL/GenBank/DDBJ databases">
        <title>Isolation and description of Catonella massiliensis sp. nov., a novel Catonella species, isolated from a stable periodontitis subject.</title>
        <authorList>
            <person name="Antezack A."/>
            <person name="Boxberger M."/>
            <person name="La Scola B."/>
            <person name="Monnet-Corti V."/>
        </authorList>
    </citation>
    <scope>NUCLEOTIDE SEQUENCE [LARGE SCALE GENOMIC DNA]</scope>
    <source>
        <strain evidence="2 3">Marseille-Q4567</strain>
    </source>
</reference>
<evidence type="ECO:0000259" key="1">
    <source>
        <dbReference type="Pfam" id="PF07883"/>
    </source>
</evidence>
<dbReference type="EMBL" id="JAEPRJ010000001">
    <property type="protein sequence ID" value="MBK5897216.1"/>
    <property type="molecule type" value="Genomic_DNA"/>
</dbReference>
<protein>
    <submittedName>
        <fullName evidence="2">Cupin domain-containing protein</fullName>
    </submittedName>
</protein>
<dbReference type="Proteomes" id="UP000604730">
    <property type="component" value="Unassembled WGS sequence"/>
</dbReference>
<organism evidence="2 3">
    <name type="scientific">Catonella massiliensis</name>
    <dbReference type="NCBI Taxonomy" id="2799636"/>
    <lineage>
        <taxon>Bacteria</taxon>
        <taxon>Bacillati</taxon>
        <taxon>Bacillota</taxon>
        <taxon>Clostridia</taxon>
        <taxon>Lachnospirales</taxon>
        <taxon>Lachnospiraceae</taxon>
        <taxon>Catonella</taxon>
    </lineage>
</organism>
<dbReference type="Pfam" id="PF07883">
    <property type="entry name" value="Cupin_2"/>
    <property type="match status" value="1"/>
</dbReference>
<gene>
    <name evidence="2" type="ORF">JJN12_05360</name>
</gene>
<dbReference type="CDD" id="cd02230">
    <property type="entry name" value="cupin_HP0902-like"/>
    <property type="match status" value="1"/>
</dbReference>
<evidence type="ECO:0000313" key="2">
    <source>
        <dbReference type="EMBL" id="MBK5897216.1"/>
    </source>
</evidence>
<dbReference type="PANTHER" id="PTHR37694">
    <property type="entry name" value="SLR8022 PROTEIN"/>
    <property type="match status" value="1"/>
</dbReference>
<dbReference type="RefSeq" id="WP_208428715.1">
    <property type="nucleotide sequence ID" value="NZ_JAEPRJ010000001.1"/>
</dbReference>
<name>A0ABS1IZA8_9FIRM</name>
<accession>A0ABS1IZA8</accession>
<comment type="caution">
    <text evidence="2">The sequence shown here is derived from an EMBL/GenBank/DDBJ whole genome shotgun (WGS) entry which is preliminary data.</text>
</comment>
<dbReference type="InterPro" id="IPR013096">
    <property type="entry name" value="Cupin_2"/>
</dbReference>
<feature type="domain" description="Cupin type-2" evidence="1">
    <location>
        <begin position="148"/>
        <end position="215"/>
    </location>
</feature>
<dbReference type="InterPro" id="IPR011051">
    <property type="entry name" value="RmlC_Cupin_sf"/>
</dbReference>
<proteinExistence type="predicted"/>
<evidence type="ECO:0000313" key="3">
    <source>
        <dbReference type="Proteomes" id="UP000604730"/>
    </source>
</evidence>
<dbReference type="InterPro" id="IPR014710">
    <property type="entry name" value="RmlC-like_jellyroll"/>
</dbReference>